<comment type="cofactor">
    <cofactor evidence="1">
        <name>Mg(2+)</name>
        <dbReference type="ChEBI" id="CHEBI:18420"/>
    </cofactor>
</comment>
<evidence type="ECO:0000259" key="3">
    <source>
        <dbReference type="PROSITE" id="PS51462"/>
    </source>
</evidence>
<dbReference type="Pfam" id="PF00293">
    <property type="entry name" value="NUDIX"/>
    <property type="match status" value="1"/>
</dbReference>
<evidence type="ECO:0000256" key="2">
    <source>
        <dbReference type="ARBA" id="ARBA00022801"/>
    </source>
</evidence>
<dbReference type="InterPro" id="IPR000086">
    <property type="entry name" value="NUDIX_hydrolase_dom"/>
</dbReference>
<evidence type="ECO:0000313" key="5">
    <source>
        <dbReference type="Proteomes" id="UP001496627"/>
    </source>
</evidence>
<accession>A0ABV0M5L4</accession>
<dbReference type="Gene3D" id="3.90.79.10">
    <property type="entry name" value="Nucleoside Triphosphate Pyrophosphohydrolase"/>
    <property type="match status" value="1"/>
</dbReference>
<sequence length="161" mass="18534">MIVMDSGRSRFQFRTAALIRSNGHLLIHRGTTEPFWSLPGGRVEFQEATTETLAREIEEEIGSRAAIGPLRFVIENFFTLEGRTVHEVGFYYETELLRPLPFHENEVVHRCRDGSNDLEFRWIRPTASTLDEYDLKPFPLRALIAGTSSDITHLVYRDHAT</sequence>
<dbReference type="InterPro" id="IPR020084">
    <property type="entry name" value="NUDIX_hydrolase_CS"/>
</dbReference>
<dbReference type="EMBL" id="JBEAAL010000016">
    <property type="protein sequence ID" value="MEQ1407172.1"/>
    <property type="molecule type" value="Genomic_DNA"/>
</dbReference>
<dbReference type="InterPro" id="IPR015797">
    <property type="entry name" value="NUDIX_hydrolase-like_dom_sf"/>
</dbReference>
<dbReference type="SUPFAM" id="SSF55811">
    <property type="entry name" value="Nudix"/>
    <property type="match status" value="1"/>
</dbReference>
<feature type="domain" description="Nudix hydrolase" evidence="3">
    <location>
        <begin position="9"/>
        <end position="148"/>
    </location>
</feature>
<dbReference type="PANTHER" id="PTHR43046:SF14">
    <property type="entry name" value="MUTT_NUDIX FAMILY PROTEIN"/>
    <property type="match status" value="1"/>
</dbReference>
<dbReference type="PANTHER" id="PTHR43046">
    <property type="entry name" value="GDP-MANNOSE MANNOSYL HYDROLASE"/>
    <property type="match status" value="1"/>
</dbReference>
<dbReference type="RefSeq" id="WP_227703896.1">
    <property type="nucleotide sequence ID" value="NZ_JBEAAL010000016.1"/>
</dbReference>
<keyword evidence="2" id="KW-0378">Hydrolase</keyword>
<evidence type="ECO:0000256" key="1">
    <source>
        <dbReference type="ARBA" id="ARBA00001946"/>
    </source>
</evidence>
<protein>
    <submittedName>
        <fullName evidence="4">NUDIX domain-containing protein</fullName>
    </submittedName>
</protein>
<dbReference type="PROSITE" id="PS00893">
    <property type="entry name" value="NUDIX_BOX"/>
    <property type="match status" value="1"/>
</dbReference>
<dbReference type="Proteomes" id="UP001496627">
    <property type="component" value="Unassembled WGS sequence"/>
</dbReference>
<evidence type="ECO:0000313" key="4">
    <source>
        <dbReference type="EMBL" id="MEQ1407172.1"/>
    </source>
</evidence>
<keyword evidence="5" id="KW-1185">Reference proteome</keyword>
<dbReference type="PROSITE" id="PS51462">
    <property type="entry name" value="NUDIX"/>
    <property type="match status" value="1"/>
</dbReference>
<organism evidence="4 5">
    <name type="scientific">Neorhizobium phenanthreniclasticum</name>
    <dbReference type="NCBI Taxonomy" id="3157917"/>
    <lineage>
        <taxon>Bacteria</taxon>
        <taxon>Pseudomonadati</taxon>
        <taxon>Pseudomonadota</taxon>
        <taxon>Alphaproteobacteria</taxon>
        <taxon>Hyphomicrobiales</taxon>
        <taxon>Rhizobiaceae</taxon>
        <taxon>Rhizobium/Agrobacterium group</taxon>
        <taxon>Neorhizobium</taxon>
    </lineage>
</organism>
<gene>
    <name evidence="4" type="ORF">ABK249_19760</name>
</gene>
<proteinExistence type="predicted"/>
<dbReference type="CDD" id="cd04688">
    <property type="entry name" value="NUDIX_Hydrolase"/>
    <property type="match status" value="1"/>
</dbReference>
<reference evidence="4 5" key="1">
    <citation type="submission" date="2024-05" db="EMBL/GenBank/DDBJ databases">
        <title>Neorhizobium sp. Rsf11, a plant growth promoting and heavy metal resistant PAH-degrader.</title>
        <authorList>
            <person name="Golubev S.N."/>
            <person name="Muratova A.Y."/>
            <person name="Markelova M.I."/>
        </authorList>
    </citation>
    <scope>NUCLEOTIDE SEQUENCE [LARGE SCALE GENOMIC DNA]</scope>
    <source>
        <strain evidence="4 5">Rsf11</strain>
    </source>
</reference>
<comment type="caution">
    <text evidence="4">The sequence shown here is derived from an EMBL/GenBank/DDBJ whole genome shotgun (WGS) entry which is preliminary data.</text>
</comment>
<name>A0ABV0M5L4_9HYPH</name>